<comment type="caution">
    <text evidence="1">The sequence shown here is derived from an EMBL/GenBank/DDBJ whole genome shotgun (WGS) entry which is preliminary data.</text>
</comment>
<dbReference type="Proteomes" id="UP000821865">
    <property type="component" value="Chromosome 1"/>
</dbReference>
<dbReference type="EMBL" id="CM023470">
    <property type="protein sequence ID" value="KAH7980893.1"/>
    <property type="molecule type" value="Genomic_DNA"/>
</dbReference>
<evidence type="ECO:0000313" key="2">
    <source>
        <dbReference type="Proteomes" id="UP000821865"/>
    </source>
</evidence>
<name>A0ACB8E307_DERSI</name>
<sequence length="166" mass="18004">MGESPELVPEPFQGRLLSERYPSELPPVYTPEEDRILCPLCRVPEISWRAHHAGSLHGARLTAAGMYHPGLQPPVPGTVEAAIALLRSLRPHLLRDDVLDAHQEHPPGTEPEPQAPLEVIISLELDPWSVGGGGGSMVMSATCQHRCAQSSSSELGLHARVTRIEP</sequence>
<organism evidence="1 2">
    <name type="scientific">Dermacentor silvarum</name>
    <name type="common">Tick</name>
    <dbReference type="NCBI Taxonomy" id="543639"/>
    <lineage>
        <taxon>Eukaryota</taxon>
        <taxon>Metazoa</taxon>
        <taxon>Ecdysozoa</taxon>
        <taxon>Arthropoda</taxon>
        <taxon>Chelicerata</taxon>
        <taxon>Arachnida</taxon>
        <taxon>Acari</taxon>
        <taxon>Parasitiformes</taxon>
        <taxon>Ixodida</taxon>
        <taxon>Ixodoidea</taxon>
        <taxon>Ixodidae</taxon>
        <taxon>Rhipicephalinae</taxon>
        <taxon>Dermacentor</taxon>
    </lineage>
</organism>
<proteinExistence type="predicted"/>
<accession>A0ACB8E307</accession>
<gene>
    <name evidence="1" type="ORF">HPB49_019856</name>
</gene>
<keyword evidence="2" id="KW-1185">Reference proteome</keyword>
<reference evidence="1" key="1">
    <citation type="submission" date="2020-05" db="EMBL/GenBank/DDBJ databases">
        <title>Large-scale comparative analyses of tick genomes elucidate their genetic diversity and vector capacities.</title>
        <authorList>
            <person name="Jia N."/>
            <person name="Wang J."/>
            <person name="Shi W."/>
            <person name="Du L."/>
            <person name="Sun Y."/>
            <person name="Zhan W."/>
            <person name="Jiang J."/>
            <person name="Wang Q."/>
            <person name="Zhang B."/>
            <person name="Ji P."/>
            <person name="Sakyi L.B."/>
            <person name="Cui X."/>
            <person name="Yuan T."/>
            <person name="Jiang B."/>
            <person name="Yang W."/>
            <person name="Lam T.T.-Y."/>
            <person name="Chang Q."/>
            <person name="Ding S."/>
            <person name="Wang X."/>
            <person name="Zhu J."/>
            <person name="Ruan X."/>
            <person name="Zhao L."/>
            <person name="Wei J."/>
            <person name="Que T."/>
            <person name="Du C."/>
            <person name="Cheng J."/>
            <person name="Dai P."/>
            <person name="Han X."/>
            <person name="Huang E."/>
            <person name="Gao Y."/>
            <person name="Liu J."/>
            <person name="Shao H."/>
            <person name="Ye R."/>
            <person name="Li L."/>
            <person name="Wei W."/>
            <person name="Wang X."/>
            <person name="Wang C."/>
            <person name="Yang T."/>
            <person name="Huo Q."/>
            <person name="Li W."/>
            <person name="Guo W."/>
            <person name="Chen H."/>
            <person name="Zhou L."/>
            <person name="Ni X."/>
            <person name="Tian J."/>
            <person name="Zhou Y."/>
            <person name="Sheng Y."/>
            <person name="Liu T."/>
            <person name="Pan Y."/>
            <person name="Xia L."/>
            <person name="Li J."/>
            <person name="Zhao F."/>
            <person name="Cao W."/>
        </authorList>
    </citation>
    <scope>NUCLEOTIDE SEQUENCE</scope>
    <source>
        <strain evidence="1">Dsil-2018</strain>
    </source>
</reference>
<evidence type="ECO:0000313" key="1">
    <source>
        <dbReference type="EMBL" id="KAH7980893.1"/>
    </source>
</evidence>
<protein>
    <submittedName>
        <fullName evidence="1">Uncharacterized protein</fullName>
    </submittedName>
</protein>